<feature type="domain" description="Nose resistant-to-fluoxetine protein N-terminal" evidence="3">
    <location>
        <begin position="235"/>
        <end position="340"/>
    </location>
</feature>
<dbReference type="InterPro" id="IPR052728">
    <property type="entry name" value="O2_lipid_transport_reg"/>
</dbReference>
<feature type="transmembrane region" description="Helical" evidence="2">
    <location>
        <begin position="849"/>
        <end position="871"/>
    </location>
</feature>
<feature type="transmembrane region" description="Helical" evidence="2">
    <location>
        <begin position="741"/>
        <end position="760"/>
    </location>
</feature>
<feature type="transmembrane region" description="Helical" evidence="2">
    <location>
        <begin position="473"/>
        <end position="493"/>
    </location>
</feature>
<keyword evidence="2" id="KW-1133">Transmembrane helix</keyword>
<protein>
    <submittedName>
        <fullName evidence="4">Nose resistant to fluoxetine protein 6</fullName>
    </submittedName>
</protein>
<feature type="transmembrane region" description="Helical" evidence="2">
    <location>
        <begin position="584"/>
        <end position="605"/>
    </location>
</feature>
<gene>
    <name evidence="4" type="primary">nrf-6_26</name>
    <name evidence="4" type="ORF">g.18046</name>
</gene>
<feature type="transmembrane region" description="Helical" evidence="2">
    <location>
        <begin position="392"/>
        <end position="412"/>
    </location>
</feature>
<organism evidence="4">
    <name type="scientific">Aceria tosichella</name>
    <name type="common">wheat curl mite</name>
    <dbReference type="NCBI Taxonomy" id="561515"/>
    <lineage>
        <taxon>Eukaryota</taxon>
        <taxon>Metazoa</taxon>
        <taxon>Ecdysozoa</taxon>
        <taxon>Arthropoda</taxon>
        <taxon>Chelicerata</taxon>
        <taxon>Arachnida</taxon>
        <taxon>Acari</taxon>
        <taxon>Acariformes</taxon>
        <taxon>Trombidiformes</taxon>
        <taxon>Prostigmata</taxon>
        <taxon>Eupodina</taxon>
        <taxon>Eriophyoidea</taxon>
        <taxon>Eriophyidae</taxon>
        <taxon>Eriophyinae</taxon>
        <taxon>Aceriini</taxon>
        <taxon>Aceria</taxon>
    </lineage>
</organism>
<dbReference type="EMBL" id="GGYP01007006">
    <property type="protein sequence ID" value="MDE51777.1"/>
    <property type="molecule type" value="Transcribed_RNA"/>
</dbReference>
<feature type="transmembrane region" description="Helical" evidence="2">
    <location>
        <begin position="685"/>
        <end position="703"/>
    </location>
</feature>
<dbReference type="PANTHER" id="PTHR11161:SF0">
    <property type="entry name" value="O-ACYLTRANSFERASE LIKE PROTEIN"/>
    <property type="match status" value="1"/>
</dbReference>
<feature type="region of interest" description="Disordered" evidence="1">
    <location>
        <begin position="71"/>
        <end position="94"/>
    </location>
</feature>
<evidence type="ECO:0000256" key="1">
    <source>
        <dbReference type="SAM" id="MobiDB-lite"/>
    </source>
</evidence>
<keyword evidence="2" id="KW-0812">Transmembrane</keyword>
<feature type="transmembrane region" description="Helical" evidence="2">
    <location>
        <begin position="806"/>
        <end position="828"/>
    </location>
</feature>
<dbReference type="PANTHER" id="PTHR11161">
    <property type="entry name" value="O-ACYLTRANSFERASE"/>
    <property type="match status" value="1"/>
</dbReference>
<sequence>MPQHKSATILLVKFLSLATTISLIGSLICLLASAPTTHATSKFRDYNNNNNADQLLESHSLQPDQLAQCPEGHISDGLTPLKRRENETGPKGEARYTSDLLPVVAPMFHGTQSDPFGRDRILINNQLRANGSDRWRLDYNSEEADGFELRVLDDSIDERLSNVMHTVQALKVVNIDFFTFNSGDPEQDRKNMESVAGPQVDELKCHRHLKGMVSLLDDMNERLDKKRSNQSATLQLEEKHHRLARILDSYGRYESGHLSGRTHSIGQYDQCIHTDLLLANESSKSPSSNQLERVRSRYCWARLKMDKHLHPSLKARPKESFEPDGIMVAICLPQSCHSKTFSRNKPLIQRLVDSQFRLPRSIYTDESMEVNSVYCLIDQESKYASLPFSGKLAVISLVSWLMLTIYATAVYNPQSTAAGRNKLFSSVMDCLNLRKSIQDLVVDNESSMSSAELEKLKLQERNRTVELNVLNPVKTFGSAFVVMGHSLVVHAAVNQNGLMAYHMAMSDPQVLLIVVGTFIVDTFFVITGVLIGFIAMKRANSSSRSSTKLEKAVNEQELVTNEEKQHTSSRTTTTSQMKLFAKHWLMFAINRHLLLVPMLFLVFWFKKSVFIHYFADRPLWDAGFNKDTLLGGCKQESWFSQLTLKAVFNPSKQQCLIQSWSIAVDLFFSLTIPPVVLVMSQRPKLALAIGAALVVIGGIWAGHSFSDINCQEKIVQPNGTPRDGLIKMIEDMHHLYVFPPLRFSCVLIGLLAGYHLYRYGEKPAELRNWPDWVKRATKYSSIGLILIIIIGKLMEIKIAIPMSQSTILLTAIMYTTFRIVWAACNALLFMRMASDWQHNNLMQMFASRFWQSTAKLCYGILLIHMDLLILMKLSHSSMGYFAVHDILADFSAAYLYCLMLAAFLYVVYENPINKLVKRHVLPSIESMM</sequence>
<proteinExistence type="predicted"/>
<dbReference type="AlphaFoldDB" id="A0A6G1SNL9"/>
<name>A0A6G1SNL9_9ACAR</name>
<dbReference type="Pfam" id="PF20146">
    <property type="entry name" value="NRF"/>
    <property type="match status" value="1"/>
</dbReference>
<feature type="transmembrane region" description="Helical" evidence="2">
    <location>
        <begin position="657"/>
        <end position="678"/>
    </location>
</feature>
<dbReference type="InterPro" id="IPR006621">
    <property type="entry name" value="Nose-resist-to-fluoxetine_N"/>
</dbReference>
<reference evidence="4" key="1">
    <citation type="submission" date="2018-10" db="EMBL/GenBank/DDBJ databases">
        <title>Transcriptome assembly of Aceria tosichella (Wheat curl mite) Type 2.</title>
        <authorList>
            <person name="Scully E.D."/>
            <person name="Geib S.M."/>
            <person name="Palmer N.A."/>
            <person name="Gupta A.K."/>
            <person name="Sarath G."/>
            <person name="Tatineni S."/>
        </authorList>
    </citation>
    <scope>NUCLEOTIDE SEQUENCE</scope>
    <source>
        <strain evidence="4">LincolnNE</strain>
    </source>
</reference>
<accession>A0A6G1SNL9</accession>
<feature type="transmembrane region" description="Helical" evidence="2">
    <location>
        <begin position="891"/>
        <end position="908"/>
    </location>
</feature>
<feature type="transmembrane region" description="Helical" evidence="2">
    <location>
        <begin position="513"/>
        <end position="536"/>
    </location>
</feature>
<feature type="compositionally biased region" description="Basic and acidic residues" evidence="1">
    <location>
        <begin position="82"/>
        <end position="94"/>
    </location>
</feature>
<evidence type="ECO:0000259" key="3">
    <source>
        <dbReference type="Pfam" id="PF20146"/>
    </source>
</evidence>
<feature type="region of interest" description="Disordered" evidence="1">
    <location>
        <begin position="546"/>
        <end position="570"/>
    </location>
</feature>
<keyword evidence="2" id="KW-0472">Membrane</keyword>
<evidence type="ECO:0000313" key="4">
    <source>
        <dbReference type="EMBL" id="MDE51777.1"/>
    </source>
</evidence>
<feature type="transmembrane region" description="Helical" evidence="2">
    <location>
        <begin position="781"/>
        <end position="800"/>
    </location>
</feature>
<evidence type="ECO:0000256" key="2">
    <source>
        <dbReference type="SAM" id="Phobius"/>
    </source>
</evidence>